<dbReference type="Pfam" id="PF19539">
    <property type="entry name" value="DUF6063"/>
    <property type="match status" value="1"/>
</dbReference>
<protein>
    <recommendedName>
        <fullName evidence="3">DUF4194 domain-containing protein</fullName>
    </recommendedName>
</protein>
<accession>A0A414RAT5</accession>
<dbReference type="EMBL" id="QRHR01000002">
    <property type="protein sequence ID" value="RHF90154.1"/>
    <property type="molecule type" value="Genomic_DNA"/>
</dbReference>
<reference evidence="1 2" key="1">
    <citation type="submission" date="2018-08" db="EMBL/GenBank/DDBJ databases">
        <title>A genome reference for cultivated species of the human gut microbiota.</title>
        <authorList>
            <person name="Zou Y."/>
            <person name="Xue W."/>
            <person name="Luo G."/>
        </authorList>
    </citation>
    <scope>NUCLEOTIDE SEQUENCE [LARGE SCALE GENOMIC DNA]</scope>
    <source>
        <strain evidence="1 2">AM23-22</strain>
    </source>
</reference>
<proteinExistence type="predicted"/>
<dbReference type="RefSeq" id="WP_118231291.1">
    <property type="nucleotide sequence ID" value="NZ_JBBNGR010000005.1"/>
</dbReference>
<evidence type="ECO:0008006" key="3">
    <source>
        <dbReference type="Google" id="ProtNLM"/>
    </source>
</evidence>
<dbReference type="InterPro" id="IPR045707">
    <property type="entry name" value="DUF6063"/>
</dbReference>
<comment type="caution">
    <text evidence="1">The sequence shown here is derived from an EMBL/GenBank/DDBJ whole genome shotgun (WGS) entry which is preliminary data.</text>
</comment>
<organism evidence="1 2">
    <name type="scientific">Eubacterium ventriosum</name>
    <dbReference type="NCBI Taxonomy" id="39496"/>
    <lineage>
        <taxon>Bacteria</taxon>
        <taxon>Bacillati</taxon>
        <taxon>Bacillota</taxon>
        <taxon>Clostridia</taxon>
        <taxon>Eubacteriales</taxon>
        <taxon>Eubacteriaceae</taxon>
        <taxon>Eubacterium</taxon>
    </lineage>
</organism>
<name>A0A414RAT5_9FIRM</name>
<sequence>MAYEAENITYSQKIFYYLLCHGALSDNDSNAGNLYRAYVEREEVMNLVKNQAQIADSRVERYGSTIYLMPDIDNKYLGYTKAELKQKICRSKATDKDYYLSQFIILTLMAEFYDGQGSTCKSREFLKLGELQNIVSEKLKAGAELESEREAEDSNIYTELYENVLDYKSMSEAYEALKSAEDSTKGKTKTTKEGLVSVICQFLEKQGLIVFVEEDEMIKTTPKLDNIMEYKILNKDNYARIMEALGVKDE</sequence>
<dbReference type="AlphaFoldDB" id="A0A414RAT5"/>
<evidence type="ECO:0000313" key="2">
    <source>
        <dbReference type="Proteomes" id="UP000286186"/>
    </source>
</evidence>
<evidence type="ECO:0000313" key="1">
    <source>
        <dbReference type="EMBL" id="RHF90154.1"/>
    </source>
</evidence>
<dbReference type="Proteomes" id="UP000286186">
    <property type="component" value="Unassembled WGS sequence"/>
</dbReference>
<gene>
    <name evidence="1" type="ORF">DW652_02375</name>
</gene>